<dbReference type="AlphaFoldDB" id="A0A2T7BIW4"/>
<protein>
    <submittedName>
        <fullName evidence="3">TolC family protein</fullName>
    </submittedName>
</protein>
<gene>
    <name evidence="3" type="ORF">DCC81_18545</name>
</gene>
<dbReference type="RefSeq" id="WP_108688064.1">
    <property type="nucleotide sequence ID" value="NZ_QCYK01000002.1"/>
</dbReference>
<evidence type="ECO:0000313" key="3">
    <source>
        <dbReference type="EMBL" id="PUZ26226.1"/>
    </source>
</evidence>
<keyword evidence="2" id="KW-0732">Signal</keyword>
<sequence length="418" mass="47314">MQIRVSYLLGAAMLLLANLPLSAQTIYTLQKALQTAKATNPVLKTQSFDVHIAESDITTARLRPNPNLSNQTLQQLDKYAPNTSWSSGYNRQTLWQLAKPIQWPNQRKYRIDVANQGFNVSQKNYAEVERNLFLEVGSKWLDVWTAQRQLELLKIANTNVDSLVAINKLRQEKQVITTTDLYRTQLLSNQYRLQIINAQQVYDNELKNLKLLLGVADSVAVDTTDTFAAIDHNANADALLQQAISNRSDLQLANAALTASASNVQFQKSLAVPQPLVGVIYNPQNKIQYVGITAAIDLPFWNRNQGEIRKSQYMQQQSTQNVQAIQQQINTEVQTAYNSFVTQQRNLENFAQVLNQSEAILSSVRYAYLKGGTTIVDYLEAQRSWLETRQGYYDTVDAYRKAYIQLLFATGLINQLAQ</sequence>
<organism evidence="3 4">
    <name type="scientific">Chitinophaga parva</name>
    <dbReference type="NCBI Taxonomy" id="2169414"/>
    <lineage>
        <taxon>Bacteria</taxon>
        <taxon>Pseudomonadati</taxon>
        <taxon>Bacteroidota</taxon>
        <taxon>Chitinophagia</taxon>
        <taxon>Chitinophagales</taxon>
        <taxon>Chitinophagaceae</taxon>
        <taxon>Chitinophaga</taxon>
    </lineage>
</organism>
<proteinExistence type="inferred from homology"/>
<dbReference type="InterPro" id="IPR003423">
    <property type="entry name" value="OMP_efflux"/>
</dbReference>
<keyword evidence="4" id="KW-1185">Reference proteome</keyword>
<comment type="similarity">
    <text evidence="1">Belongs to the outer membrane factor (OMF) (TC 1.B.17) family.</text>
</comment>
<dbReference type="InterPro" id="IPR010131">
    <property type="entry name" value="MdtP/NodT-like"/>
</dbReference>
<reference evidence="3 4" key="1">
    <citation type="submission" date="2018-04" db="EMBL/GenBank/DDBJ databases">
        <title>Chitinophaga fuyangensis sp. nov., isolated from soil in a chemical factory.</title>
        <authorList>
            <person name="Chen K."/>
        </authorList>
    </citation>
    <scope>NUCLEOTIDE SEQUENCE [LARGE SCALE GENOMIC DNA]</scope>
    <source>
        <strain evidence="3 4">LY-1</strain>
    </source>
</reference>
<dbReference type="Pfam" id="PF02321">
    <property type="entry name" value="OEP"/>
    <property type="match status" value="2"/>
</dbReference>
<name>A0A2T7BIW4_9BACT</name>
<dbReference type="PANTHER" id="PTHR30203">
    <property type="entry name" value="OUTER MEMBRANE CATION EFFLUX PROTEIN"/>
    <property type="match status" value="1"/>
</dbReference>
<dbReference type="GO" id="GO:0015562">
    <property type="term" value="F:efflux transmembrane transporter activity"/>
    <property type="evidence" value="ECO:0007669"/>
    <property type="project" value="InterPro"/>
</dbReference>
<evidence type="ECO:0000313" key="4">
    <source>
        <dbReference type="Proteomes" id="UP000244450"/>
    </source>
</evidence>
<feature type="signal peptide" evidence="2">
    <location>
        <begin position="1"/>
        <end position="23"/>
    </location>
</feature>
<dbReference type="OrthoDB" id="9791261at2"/>
<dbReference type="Proteomes" id="UP000244450">
    <property type="component" value="Unassembled WGS sequence"/>
</dbReference>
<dbReference type="EMBL" id="QCYK01000002">
    <property type="protein sequence ID" value="PUZ26226.1"/>
    <property type="molecule type" value="Genomic_DNA"/>
</dbReference>
<dbReference type="SUPFAM" id="SSF56954">
    <property type="entry name" value="Outer membrane efflux proteins (OEP)"/>
    <property type="match status" value="1"/>
</dbReference>
<dbReference type="PANTHER" id="PTHR30203:SF24">
    <property type="entry name" value="BLR4935 PROTEIN"/>
    <property type="match status" value="1"/>
</dbReference>
<evidence type="ECO:0000256" key="2">
    <source>
        <dbReference type="SAM" id="SignalP"/>
    </source>
</evidence>
<accession>A0A2T7BIW4</accession>
<evidence type="ECO:0000256" key="1">
    <source>
        <dbReference type="ARBA" id="ARBA00007613"/>
    </source>
</evidence>
<comment type="caution">
    <text evidence="3">The sequence shown here is derived from an EMBL/GenBank/DDBJ whole genome shotgun (WGS) entry which is preliminary data.</text>
</comment>
<feature type="chain" id="PRO_5015419389" evidence="2">
    <location>
        <begin position="24"/>
        <end position="418"/>
    </location>
</feature>
<dbReference type="Gene3D" id="1.20.1600.10">
    <property type="entry name" value="Outer membrane efflux proteins (OEP)"/>
    <property type="match status" value="1"/>
</dbReference>